<keyword evidence="4 8" id="KW-0732">Signal</keyword>
<accession>C3ZU81</accession>
<dbReference type="InParanoid" id="C3ZU81"/>
<comment type="subcellular location">
    <subcellularLocation>
        <location evidence="1">Secreted</location>
    </subcellularLocation>
</comment>
<dbReference type="GO" id="GO:0004222">
    <property type="term" value="F:metalloendopeptidase activity"/>
    <property type="evidence" value="ECO:0007669"/>
    <property type="project" value="InterPro"/>
</dbReference>
<feature type="signal peptide" evidence="8">
    <location>
        <begin position="1"/>
        <end position="21"/>
    </location>
</feature>
<dbReference type="Pfam" id="PF08685">
    <property type="entry name" value="GON"/>
    <property type="match status" value="1"/>
</dbReference>
<dbReference type="eggNOG" id="KOG3544">
    <property type="taxonomic scope" value="Eukaryota"/>
</dbReference>
<evidence type="ECO:0000313" key="12">
    <source>
        <dbReference type="EMBL" id="EEN43967.1"/>
    </source>
</evidence>
<dbReference type="Gene3D" id="3.10.100.10">
    <property type="entry name" value="Mannose-Binding Protein A, subunit A"/>
    <property type="match status" value="1"/>
</dbReference>
<keyword evidence="6" id="KW-0325">Glycoprotein</keyword>
<dbReference type="InterPro" id="IPR036465">
    <property type="entry name" value="vWFA_dom_sf"/>
</dbReference>
<dbReference type="PROSITE" id="PS50041">
    <property type="entry name" value="C_TYPE_LECTIN_2"/>
    <property type="match status" value="1"/>
</dbReference>
<gene>
    <name evidence="12" type="ORF">BRAFLDRAFT_87344</name>
</gene>
<dbReference type="CDD" id="cd00041">
    <property type="entry name" value="CUB"/>
    <property type="match status" value="1"/>
</dbReference>
<feature type="domain" description="VWFA" evidence="10">
    <location>
        <begin position="121"/>
        <end position="245"/>
    </location>
</feature>
<evidence type="ECO:0000256" key="3">
    <source>
        <dbReference type="ARBA" id="ARBA00022723"/>
    </source>
</evidence>
<dbReference type="InterPro" id="IPR001304">
    <property type="entry name" value="C-type_lectin-like"/>
</dbReference>
<evidence type="ECO:0000256" key="7">
    <source>
        <dbReference type="SAM" id="MobiDB-lite"/>
    </source>
</evidence>
<evidence type="ECO:0008006" key="13">
    <source>
        <dbReference type="Google" id="ProtNLM"/>
    </source>
</evidence>
<keyword evidence="3" id="KW-0479">Metal-binding</keyword>
<evidence type="ECO:0000256" key="5">
    <source>
        <dbReference type="ARBA" id="ARBA00023157"/>
    </source>
</evidence>
<dbReference type="PANTHER" id="PTHR15031">
    <property type="entry name" value="CARTILAGE INTERMEDIATE LAYER PROTEIN CLIP"/>
    <property type="match status" value="1"/>
</dbReference>
<dbReference type="PANTHER" id="PTHR15031:SF4">
    <property type="entry name" value="CARTILAGE INTERMEDIATE LAYER PROTEIN 1"/>
    <property type="match status" value="1"/>
</dbReference>
<dbReference type="InterPro" id="IPR016187">
    <property type="entry name" value="CTDL_fold"/>
</dbReference>
<evidence type="ECO:0000259" key="10">
    <source>
        <dbReference type="PROSITE" id="PS50234"/>
    </source>
</evidence>
<dbReference type="PROSITE" id="PS50234">
    <property type="entry name" value="VWFA"/>
    <property type="match status" value="3"/>
</dbReference>
<feature type="domain" description="VWFA" evidence="10">
    <location>
        <begin position="391"/>
        <end position="566"/>
    </location>
</feature>
<dbReference type="CDD" id="cd01450">
    <property type="entry name" value="vWFA_subfamily_ECM"/>
    <property type="match status" value="1"/>
</dbReference>
<dbReference type="Pfam" id="PF13330">
    <property type="entry name" value="Mucin2_WxxW"/>
    <property type="match status" value="4"/>
</dbReference>
<proteinExistence type="predicted"/>
<dbReference type="InterPro" id="IPR012314">
    <property type="entry name" value="Pept_M12B_GON-ADAMTSs"/>
</dbReference>
<dbReference type="Pfam" id="PF00092">
    <property type="entry name" value="VWA"/>
    <property type="match status" value="3"/>
</dbReference>
<feature type="domain" description="GON" evidence="11">
    <location>
        <begin position="25"/>
        <end position="96"/>
    </location>
</feature>
<keyword evidence="5" id="KW-1015">Disulfide bond</keyword>
<evidence type="ECO:0000259" key="9">
    <source>
        <dbReference type="PROSITE" id="PS50041"/>
    </source>
</evidence>
<dbReference type="InterPro" id="IPR000859">
    <property type="entry name" value="CUB_dom"/>
</dbReference>
<dbReference type="InterPro" id="IPR025155">
    <property type="entry name" value="WxxW_domain"/>
</dbReference>
<dbReference type="SUPFAM" id="SSF49854">
    <property type="entry name" value="Spermadhesin, CUB domain"/>
    <property type="match status" value="1"/>
</dbReference>
<evidence type="ECO:0000259" key="11">
    <source>
        <dbReference type="PROSITE" id="PS51046"/>
    </source>
</evidence>
<dbReference type="CDD" id="cd00198">
    <property type="entry name" value="vWFA"/>
    <property type="match status" value="1"/>
</dbReference>
<dbReference type="SMART" id="SM00327">
    <property type="entry name" value="VWA"/>
    <property type="match status" value="3"/>
</dbReference>
<dbReference type="InterPro" id="IPR002035">
    <property type="entry name" value="VWF_A"/>
</dbReference>
<protein>
    <recommendedName>
        <fullName evidence="13">VWFA domain-containing protein</fullName>
    </recommendedName>
</protein>
<dbReference type="InterPro" id="IPR039675">
    <property type="entry name" value="CILP1/CILP2"/>
</dbReference>
<feature type="domain" description="C-type lectin" evidence="9">
    <location>
        <begin position="271"/>
        <end position="389"/>
    </location>
</feature>
<evidence type="ECO:0000256" key="4">
    <source>
        <dbReference type="ARBA" id="ARBA00022729"/>
    </source>
</evidence>
<evidence type="ECO:0000256" key="8">
    <source>
        <dbReference type="SAM" id="SignalP"/>
    </source>
</evidence>
<dbReference type="PRINTS" id="PR00453">
    <property type="entry name" value="VWFADOMAIN"/>
</dbReference>
<organism>
    <name type="scientific">Branchiostoma floridae</name>
    <name type="common">Florida lancelet</name>
    <name type="synonym">Amphioxus</name>
    <dbReference type="NCBI Taxonomy" id="7739"/>
    <lineage>
        <taxon>Eukaryota</taxon>
        <taxon>Metazoa</taxon>
        <taxon>Chordata</taxon>
        <taxon>Cephalochordata</taxon>
        <taxon>Leptocardii</taxon>
        <taxon>Amphioxiformes</taxon>
        <taxon>Branchiostomatidae</taxon>
        <taxon>Branchiostoma</taxon>
    </lineage>
</organism>
<dbReference type="SUPFAM" id="SSF56436">
    <property type="entry name" value="C-type lectin-like"/>
    <property type="match status" value="1"/>
</dbReference>
<keyword evidence="2" id="KW-0964">Secreted</keyword>
<dbReference type="Gene3D" id="3.40.50.410">
    <property type="entry name" value="von Willebrand factor, type A domain"/>
    <property type="match status" value="3"/>
</dbReference>
<dbReference type="SMART" id="SM00034">
    <property type="entry name" value="CLECT"/>
    <property type="match status" value="1"/>
</dbReference>
<dbReference type="GO" id="GO:0005576">
    <property type="term" value="C:extracellular region"/>
    <property type="evidence" value="ECO:0007669"/>
    <property type="project" value="UniProtKB-SubCell"/>
</dbReference>
<evidence type="ECO:0000256" key="6">
    <source>
        <dbReference type="ARBA" id="ARBA00023180"/>
    </source>
</evidence>
<dbReference type="SUPFAM" id="SSF53300">
    <property type="entry name" value="vWA-like"/>
    <property type="match status" value="3"/>
</dbReference>
<dbReference type="PROSITE" id="PS51046">
    <property type="entry name" value="GON"/>
    <property type="match status" value="1"/>
</dbReference>
<dbReference type="EMBL" id="GG666681">
    <property type="protein sequence ID" value="EEN43967.1"/>
    <property type="molecule type" value="Genomic_DNA"/>
</dbReference>
<feature type="region of interest" description="Disordered" evidence="7">
    <location>
        <begin position="564"/>
        <end position="588"/>
    </location>
</feature>
<evidence type="ECO:0000256" key="2">
    <source>
        <dbReference type="ARBA" id="ARBA00022525"/>
    </source>
</evidence>
<dbReference type="Pfam" id="PF00059">
    <property type="entry name" value="Lectin_C"/>
    <property type="match status" value="1"/>
</dbReference>
<dbReference type="InterPro" id="IPR035914">
    <property type="entry name" value="Sperma_CUB_dom_sf"/>
</dbReference>
<dbReference type="eggNOG" id="KOG4297">
    <property type="taxonomic scope" value="Eukaryota"/>
</dbReference>
<dbReference type="Pfam" id="PF00431">
    <property type="entry name" value="CUB"/>
    <property type="match status" value="1"/>
</dbReference>
<evidence type="ECO:0000256" key="1">
    <source>
        <dbReference type="ARBA" id="ARBA00004613"/>
    </source>
</evidence>
<reference evidence="12" key="1">
    <citation type="journal article" date="2008" name="Nature">
        <title>The amphioxus genome and the evolution of the chordate karyotype.</title>
        <authorList>
            <consortium name="US DOE Joint Genome Institute (JGI-PGF)"/>
            <person name="Putnam N.H."/>
            <person name="Butts T."/>
            <person name="Ferrier D.E.K."/>
            <person name="Furlong R.F."/>
            <person name="Hellsten U."/>
            <person name="Kawashima T."/>
            <person name="Robinson-Rechavi M."/>
            <person name="Shoguchi E."/>
            <person name="Terry A."/>
            <person name="Yu J.-K."/>
            <person name="Benito-Gutierrez E.L."/>
            <person name="Dubchak I."/>
            <person name="Garcia-Fernandez J."/>
            <person name="Gibson-Brown J.J."/>
            <person name="Grigoriev I.V."/>
            <person name="Horton A.C."/>
            <person name="de Jong P.J."/>
            <person name="Jurka J."/>
            <person name="Kapitonov V.V."/>
            <person name="Kohara Y."/>
            <person name="Kuroki Y."/>
            <person name="Lindquist E."/>
            <person name="Lucas S."/>
            <person name="Osoegawa K."/>
            <person name="Pennacchio L.A."/>
            <person name="Salamov A.A."/>
            <person name="Satou Y."/>
            <person name="Sauka-Spengler T."/>
            <person name="Schmutz J."/>
            <person name="Shin-I T."/>
            <person name="Toyoda A."/>
            <person name="Bronner-Fraser M."/>
            <person name="Fujiyama A."/>
            <person name="Holland L.Z."/>
            <person name="Holland P.W.H."/>
            <person name="Satoh N."/>
            <person name="Rokhsar D.S."/>
        </authorList>
    </citation>
    <scope>NUCLEOTIDE SEQUENCE [LARGE SCALE GENOMIC DNA]</scope>
    <source>
        <strain evidence="12">S238N-H82</strain>
        <tissue evidence="12">Testes</tissue>
    </source>
</reference>
<feature type="domain" description="VWFA" evidence="10">
    <location>
        <begin position="1174"/>
        <end position="1347"/>
    </location>
</feature>
<name>C3ZU81_BRAFL</name>
<dbReference type="InterPro" id="IPR016186">
    <property type="entry name" value="C-type_lectin-like/link_sf"/>
</dbReference>
<feature type="chain" id="PRO_5002936878" description="VWFA domain-containing protein" evidence="8">
    <location>
        <begin position="22"/>
        <end position="1412"/>
    </location>
</feature>
<dbReference type="GO" id="GO:0008270">
    <property type="term" value="F:zinc ion binding"/>
    <property type="evidence" value="ECO:0007669"/>
    <property type="project" value="InterPro"/>
</dbReference>
<sequence length="1412" mass="154157">MLGKLLLAAAVVLAAIHGSAAQGDKPTSCVEAKSLLSNANDGEYTLYPFSTDSDVALRVYCYDMASAEPKEFLTLPSGPDENYAIFFGDRLSNAYQWQCTGPFQIRVISYTCEAHTYFSLTPITMGMSYEIEHLMRGDGGGETRTGHAIYHMRHTSKFGAESHHAAVILTDGQSDDDAIAEAEDARDAGIDLYAVVVGNFQNRASFPAMTNDPDRVFDTSQACDAAQKIVDDQCDSHTTSMLGKLLLTTAVALAIHGYGAQGSCPDGWAAHEQSCYRAFEIYKDWASARDYCGTYNADLVSITTTAEQEFMTQLISNLGGSFLIGLHDTATENVFAWVDNTPYDPALRLTGNALPDPITSTSNQMFVKFTSDNVYTKPGFRFTYKAVCAIDIVLVLDVSSSIPQDQFLLARDFMMAFVDCAAFQGLNIRIGVICYNCEAKTYFGLQPIYNGMSYSIHYVMYKGGETRTGHAIYYMTCTSDFEAKPRVAVILTDGRSGDNEVAEAENARDMGITLYAVRIGDPRFVDSAALATMTGDFTRVFDTDQACELAWRILADQCGISTPKQVEHPGTASIGSEGSPQRRRTPARQTSVIDIALVRSGRSHAYGDRPIIFFCRTAFSTDSDTTNMLARLLLTAAVVLAAIHGSGAQGPAQATQNEDIAMTECPDGQPLVYCTVDPCSTVLCRAGTQCVSNYCGGCNAECVPIKPPVRCTSWTNWFDRDNPSVTGDWETLSNLQQENPGQICGAPTAIEARVVGTGQDALATGENFAFCDATTGFVCRKDDQPDNECLDYEVRFCCPEVVPDCPAGSWTPWYDRDNPSVTGDWETLGSLRKENPGRICFSPTAVHARVISTQVEASLAGEVLYKYDTTSGFACRKVDQDDNTCLEYEVRFCCPPCPRWTPWFDRDNPSATGDWEVLSHLRPENPGEICRSPTDIQSCVYLTSPPCVGCSKEDQPDNTCLDYEVRFCCPRTCARWTQWFDRDNISGTGDWEILYALANGNPVGLRPEHPGKICPRPTDVEARVIATQQEASDTGETFVFYDTANGFACRNAQQSDQRCLDYEVRFCCPGRFLLPRYVPAVQVGFCCPDPYCPSGDPFLPNYFCNVSTDPYCPSGDPFLPNYFCGRGGERCPPGYYCEIEPADAWAVCCPSEVVPTMPPPPPTREPKTPVCSLDLILVVDLSSSISMSAFFSIKRFIIDLIYCFIEFCVDVEIGIITYDCVPTWYLPVCTYPMEDPTLMDTVNCLMYTAGGETHTGGALRYMADTADFRDGFPRAAVVITDGQSGDEYTAEANAARAAGIGLWGVAAGHPLLLNPAALVDIAGGSDRVFGTRFPAACELAQRILAEHCGVRPGCVLTFTLAVQVSALMLPARWAYVWRSVAATPTVALDYSAVPMAAVTPAKTLSSAEDSLT</sequence>